<organism evidence="2 3">
    <name type="scientific">Candidatus Liptonbacteria bacterium RIFOXYB1_FULL_36_10</name>
    <dbReference type="NCBI Taxonomy" id="1798654"/>
    <lineage>
        <taxon>Bacteria</taxon>
        <taxon>Candidatus Liptoniibacteriota</taxon>
    </lineage>
</organism>
<dbReference type="EMBL" id="MHLE01000028">
    <property type="protein sequence ID" value="OGZ02547.1"/>
    <property type="molecule type" value="Genomic_DNA"/>
</dbReference>
<name>A0A1G2CMS9_9BACT</name>
<keyword evidence="1" id="KW-0472">Membrane</keyword>
<evidence type="ECO:0000313" key="3">
    <source>
        <dbReference type="Proteomes" id="UP000178599"/>
    </source>
</evidence>
<reference evidence="2 3" key="1">
    <citation type="journal article" date="2016" name="Nat. Commun.">
        <title>Thousands of microbial genomes shed light on interconnected biogeochemical processes in an aquifer system.</title>
        <authorList>
            <person name="Anantharaman K."/>
            <person name="Brown C.T."/>
            <person name="Hug L.A."/>
            <person name="Sharon I."/>
            <person name="Castelle C.J."/>
            <person name="Probst A.J."/>
            <person name="Thomas B.C."/>
            <person name="Singh A."/>
            <person name="Wilkins M.J."/>
            <person name="Karaoz U."/>
            <person name="Brodie E.L."/>
            <person name="Williams K.H."/>
            <person name="Hubbard S.S."/>
            <person name="Banfield J.F."/>
        </authorList>
    </citation>
    <scope>NUCLEOTIDE SEQUENCE [LARGE SCALE GENOMIC DNA]</scope>
</reference>
<evidence type="ECO:0000256" key="1">
    <source>
        <dbReference type="SAM" id="Phobius"/>
    </source>
</evidence>
<proteinExistence type="predicted"/>
<keyword evidence="1" id="KW-0812">Transmembrane</keyword>
<protein>
    <submittedName>
        <fullName evidence="2">Uncharacterized protein</fullName>
    </submittedName>
</protein>
<accession>A0A1G2CMS9</accession>
<comment type="caution">
    <text evidence="2">The sequence shown here is derived from an EMBL/GenBank/DDBJ whole genome shotgun (WGS) entry which is preliminary data.</text>
</comment>
<keyword evidence="1" id="KW-1133">Transmembrane helix</keyword>
<sequence>MKKSAYIIILIILIVFSWYAYNYFTKKDSSLSISANSEEIEKIAETNQKEATLEQPAVLPENKNLDAIDTTDLEKEMKSVDEELNNL</sequence>
<evidence type="ECO:0000313" key="2">
    <source>
        <dbReference type="EMBL" id="OGZ02547.1"/>
    </source>
</evidence>
<feature type="transmembrane region" description="Helical" evidence="1">
    <location>
        <begin position="6"/>
        <end position="24"/>
    </location>
</feature>
<gene>
    <name evidence="2" type="ORF">A2390_00265</name>
</gene>
<dbReference type="AlphaFoldDB" id="A0A1G2CMS9"/>
<dbReference type="Proteomes" id="UP000178599">
    <property type="component" value="Unassembled WGS sequence"/>
</dbReference>